<reference evidence="2" key="1">
    <citation type="submission" date="2019-11" db="EMBL/GenBank/DDBJ databases">
        <title>Lipid analysis of CO2-rich subsurface aquifers suggests an autotrophy-based deep biosphere with lysolipids enriched in CPR bacteria.</title>
        <authorList>
            <person name="Probst A.J."/>
            <person name="Elling F.J."/>
            <person name="Castelle C.J."/>
            <person name="Zhu Q."/>
            <person name="Elvert M."/>
            <person name="Birarda G."/>
            <person name="Holman H.-Y."/>
            <person name="Lane K.R."/>
            <person name="Ladd B."/>
            <person name="Ryan M.C."/>
            <person name="Woyke T."/>
            <person name="Hinrichs K.-U."/>
            <person name="Banfield J.F."/>
        </authorList>
    </citation>
    <scope>NUCLEOTIDE SEQUENCE</scope>
    <source>
        <strain evidence="2">CG_2015-01_33_1645</strain>
        <strain evidence="3">CG_2015-04_33_537</strain>
    </source>
</reference>
<organism evidence="2 4">
    <name type="scientific">Candidatus Altarchaeum hamiconexum</name>
    <dbReference type="NCBI Taxonomy" id="1803513"/>
    <lineage>
        <taxon>Archaea</taxon>
        <taxon>Candidatus Altarchaeota</taxon>
        <taxon>Candidatus Altiarchaeia</taxon>
        <taxon>Candidatus Altarchaeales</taxon>
        <taxon>Candidatus Altarchaeaceae</taxon>
        <taxon>Candidatus Altarchaeum</taxon>
    </lineage>
</organism>
<evidence type="ECO:0000313" key="3">
    <source>
        <dbReference type="EMBL" id="NCS91457.1"/>
    </source>
</evidence>
<dbReference type="Gene3D" id="3.40.50.450">
    <property type="match status" value="1"/>
</dbReference>
<gene>
    <name evidence="3" type="ORF">GW779_03475</name>
    <name evidence="2" type="ORF">GW910_04350</name>
</gene>
<dbReference type="AlphaFoldDB" id="A0A8J8CJQ3"/>
<sequence length="105" mass="11835">MSLGVFVVETGKEGGTMHTADFCKKQNRILIVLQHSASGNQQLISDNVSDIIFKEDDDAERVINAMNRTEKELLNRINKESSIHHNKKEKCPVKTLNSTRTVLNL</sequence>
<comment type="caution">
    <text evidence="2">The sequence shown here is derived from an EMBL/GenBank/DDBJ whole genome shotgun (WGS) entry which is preliminary data.</text>
</comment>
<dbReference type="Proteomes" id="UP000738826">
    <property type="component" value="Unassembled WGS sequence"/>
</dbReference>
<dbReference type="InterPro" id="IPR057666">
    <property type="entry name" value="DrpA_SLOG"/>
</dbReference>
<protein>
    <recommendedName>
        <fullName evidence="1">Smf/DprA SLOG domain-containing protein</fullName>
    </recommendedName>
</protein>
<evidence type="ECO:0000259" key="1">
    <source>
        <dbReference type="Pfam" id="PF02481"/>
    </source>
</evidence>
<dbReference type="EMBL" id="JAACQH010000063">
    <property type="protein sequence ID" value="NCS91457.1"/>
    <property type="molecule type" value="Genomic_DNA"/>
</dbReference>
<evidence type="ECO:0000313" key="4">
    <source>
        <dbReference type="Proteomes" id="UP000768163"/>
    </source>
</evidence>
<evidence type="ECO:0000313" key="2">
    <source>
        <dbReference type="EMBL" id="NCN65279.1"/>
    </source>
</evidence>
<accession>A0A8J8CJQ3</accession>
<name>A0A8J8CJQ3_9ARCH</name>
<feature type="domain" description="Smf/DprA SLOG" evidence="1">
    <location>
        <begin position="1"/>
        <end position="57"/>
    </location>
</feature>
<dbReference type="EMBL" id="JAACVF010000113">
    <property type="protein sequence ID" value="NCN65279.1"/>
    <property type="molecule type" value="Genomic_DNA"/>
</dbReference>
<dbReference type="Proteomes" id="UP000768163">
    <property type="component" value="Unassembled WGS sequence"/>
</dbReference>
<dbReference type="Pfam" id="PF02481">
    <property type="entry name" value="DNA_processg_A"/>
    <property type="match status" value="1"/>
</dbReference>
<proteinExistence type="predicted"/>